<dbReference type="GO" id="GO:0005856">
    <property type="term" value="C:cytoskeleton"/>
    <property type="evidence" value="ECO:0007669"/>
    <property type="project" value="UniProtKB-SubCell"/>
</dbReference>
<evidence type="ECO:0008006" key="9">
    <source>
        <dbReference type="Google" id="ProtNLM"/>
    </source>
</evidence>
<organism evidence="8">
    <name type="scientific">Percolomonas cosmopolitus</name>
    <dbReference type="NCBI Taxonomy" id="63605"/>
    <lineage>
        <taxon>Eukaryota</taxon>
        <taxon>Discoba</taxon>
        <taxon>Heterolobosea</taxon>
        <taxon>Tetramitia</taxon>
        <taxon>Eutetramitia</taxon>
        <taxon>Percolomonadidae</taxon>
        <taxon>Percolomonas</taxon>
    </lineage>
</organism>
<evidence type="ECO:0000256" key="2">
    <source>
        <dbReference type="ARBA" id="ARBA00004316"/>
    </source>
</evidence>
<evidence type="ECO:0000256" key="6">
    <source>
        <dbReference type="SAM" id="Coils"/>
    </source>
</evidence>
<reference evidence="8" key="1">
    <citation type="submission" date="2021-01" db="EMBL/GenBank/DDBJ databases">
        <authorList>
            <person name="Corre E."/>
            <person name="Pelletier E."/>
            <person name="Niang G."/>
            <person name="Scheremetjew M."/>
            <person name="Finn R."/>
            <person name="Kale V."/>
            <person name="Holt S."/>
            <person name="Cochrane G."/>
            <person name="Meng A."/>
            <person name="Brown T."/>
            <person name="Cohen L."/>
        </authorList>
    </citation>
    <scope>NUCLEOTIDE SEQUENCE</scope>
    <source>
        <strain evidence="8">WS</strain>
    </source>
</reference>
<evidence type="ECO:0000256" key="7">
    <source>
        <dbReference type="SAM" id="MobiDB-lite"/>
    </source>
</evidence>
<dbReference type="PANTHER" id="PTHR14871">
    <property type="entry name" value="DYNEIN REGULATORY COMPLEX PROTEIN 9"/>
    <property type="match status" value="1"/>
</dbReference>
<evidence type="ECO:0000256" key="1">
    <source>
        <dbReference type="ARBA" id="ARBA00004245"/>
    </source>
</evidence>
<proteinExistence type="predicted"/>
<dbReference type="GO" id="GO:0005737">
    <property type="term" value="C:cytoplasm"/>
    <property type="evidence" value="ECO:0007669"/>
    <property type="project" value="TreeGrafter"/>
</dbReference>
<dbReference type="AlphaFoldDB" id="A0A7S1KNK2"/>
<keyword evidence="5" id="KW-0966">Cell projection</keyword>
<keyword evidence="4" id="KW-0206">Cytoskeleton</keyword>
<evidence type="ECO:0000256" key="4">
    <source>
        <dbReference type="ARBA" id="ARBA00023212"/>
    </source>
</evidence>
<dbReference type="EMBL" id="HBGD01003899">
    <property type="protein sequence ID" value="CAD9079961.1"/>
    <property type="molecule type" value="Transcribed_RNA"/>
</dbReference>
<feature type="region of interest" description="Disordered" evidence="7">
    <location>
        <begin position="1"/>
        <end position="22"/>
    </location>
</feature>
<keyword evidence="6" id="KW-0175">Coiled coil</keyword>
<comment type="subcellular location">
    <subcellularLocation>
        <location evidence="2">Cell projection</location>
    </subcellularLocation>
    <subcellularLocation>
        <location evidence="1">Cytoplasm</location>
        <location evidence="1">Cytoskeleton</location>
    </subcellularLocation>
</comment>
<feature type="region of interest" description="Disordered" evidence="7">
    <location>
        <begin position="73"/>
        <end position="92"/>
    </location>
</feature>
<sequence>MTSSMYLDQSSHSPSSPSATASSTHQFYLTPLESHRLTTILSSTTKKLELLTKLSDFQTIPSNGTTALDAATDSQRENGAEDSAENGTSVSHILDKTRELGSQYEHLSYERSHQTLANTSLQQSQQLSESLSQIRSQLKENTKQLCRNLKETPNEGNNWRKIKKERDELIGVLYDCRRELMSGAPTNASPNQLNSTQNQQIFYKEFVKRVSMEQSNKKYLQEILEREKETMKEVKRLQEDVKQERLLRQHEVQERTEKVTKLVADLRHLKRLNEEEKEKNRSTKTAEFECRRRLEKAQLKKLDEQLRKIRLEFDIERDVNEQTRRFLKEANKVLGTKHGEWSDTYKKESSKLQGELGTWEARRKQQLDKKGELEDVYSKELSEKNAREEKISREQKQLEEEKTKKLLEAATRIKLAYKSFKARELFELRRKESGKKKKGRKGKKKAKK</sequence>
<dbReference type="GO" id="GO:0031514">
    <property type="term" value="C:motile cilium"/>
    <property type="evidence" value="ECO:0007669"/>
    <property type="project" value="TreeGrafter"/>
</dbReference>
<gene>
    <name evidence="8" type="ORF">PCOS0759_LOCUS3201</name>
</gene>
<dbReference type="InterPro" id="IPR042618">
    <property type="entry name" value="IQCG"/>
</dbReference>
<feature type="coiled-coil region" evidence="6">
    <location>
        <begin position="217"/>
        <end position="312"/>
    </location>
</feature>
<evidence type="ECO:0000256" key="3">
    <source>
        <dbReference type="ARBA" id="ARBA00022490"/>
    </source>
</evidence>
<name>A0A7S1KNK2_9EUKA</name>
<evidence type="ECO:0000256" key="5">
    <source>
        <dbReference type="ARBA" id="ARBA00023273"/>
    </source>
</evidence>
<dbReference type="GO" id="GO:0044782">
    <property type="term" value="P:cilium organization"/>
    <property type="evidence" value="ECO:0007669"/>
    <property type="project" value="TreeGrafter"/>
</dbReference>
<keyword evidence="3" id="KW-0963">Cytoplasm</keyword>
<evidence type="ECO:0000313" key="8">
    <source>
        <dbReference type="EMBL" id="CAD9079961.1"/>
    </source>
</evidence>
<protein>
    <recommendedName>
        <fullName evidence="9">Dynein regulatory complex protein 9</fullName>
    </recommendedName>
</protein>
<dbReference type="PANTHER" id="PTHR14871:SF1">
    <property type="entry name" value="DYNEIN REGULATORY COMPLEX PROTEIN 9"/>
    <property type="match status" value="1"/>
</dbReference>
<feature type="compositionally biased region" description="Low complexity" evidence="7">
    <location>
        <begin position="10"/>
        <end position="22"/>
    </location>
</feature>
<accession>A0A7S1KNK2</accession>